<dbReference type="AlphaFoldDB" id="A0A090ZKG3"/>
<dbReference type="Gene3D" id="1.25.40.10">
    <property type="entry name" value="Tetratricopeptide repeat domain"/>
    <property type="match status" value="1"/>
</dbReference>
<dbReference type="Proteomes" id="UP000029389">
    <property type="component" value="Unassembled WGS sequence"/>
</dbReference>
<sequence>MMGEKDMNVHVKGNEQLIQTLNEWYFKIRARDLDAAICLKDKIDLVINEFKEDQNLMLHYYLIDFRHNYLLNNLGVSTDNFDIIDTFVIPQDNFLTYYYHFFKAIYYNAIGNYQSSRKFYDKAKALLKYINNELDVAEFHYMLGYTLYDTYNGFLALQELSKAKEIFSKYPECETNLAFCNNLLGLTYADLYEFELANKYYTLALNTFKAIKEETFILMVKQNIALMHAKQDRPDLAIQFLSEVNKKMLNNYKALFVEAREYVKLFEKEVACERIERGINICKHLGIEEYLHHFRILQALNDNVVASKLEIIILEGIEYFEKQEISEYTKEYQEQLAHKYFEEKNYLKSCEYFELSRKKNIF</sequence>
<protein>
    <submittedName>
        <fullName evidence="1">Tetratricopeptide repeat family protein</fullName>
    </submittedName>
</protein>
<organism evidence="1 2">
    <name type="scientific">Bacillus clarus</name>
    <dbReference type="NCBI Taxonomy" id="2338372"/>
    <lineage>
        <taxon>Bacteria</taxon>
        <taxon>Bacillati</taxon>
        <taxon>Bacillota</taxon>
        <taxon>Bacilli</taxon>
        <taxon>Bacillales</taxon>
        <taxon>Bacillaceae</taxon>
        <taxon>Bacillus</taxon>
        <taxon>Bacillus cereus group</taxon>
    </lineage>
</organism>
<gene>
    <name evidence="1" type="ORF">DJ93_5973</name>
</gene>
<accession>A0A090ZKG3</accession>
<dbReference type="SUPFAM" id="SSF48452">
    <property type="entry name" value="TPR-like"/>
    <property type="match status" value="1"/>
</dbReference>
<dbReference type="Pfam" id="PF18801">
    <property type="entry name" value="RapH_N"/>
    <property type="match status" value="1"/>
</dbReference>
<dbReference type="PATRIC" id="fig|1405.8.peg.143"/>
<evidence type="ECO:0000313" key="1">
    <source>
        <dbReference type="EMBL" id="KFN04671.1"/>
    </source>
</evidence>
<dbReference type="InterPro" id="IPR011990">
    <property type="entry name" value="TPR-like_helical_dom_sf"/>
</dbReference>
<evidence type="ECO:0000313" key="2">
    <source>
        <dbReference type="Proteomes" id="UP000029389"/>
    </source>
</evidence>
<name>A0A090ZKG3_9BACI</name>
<reference evidence="1 2" key="1">
    <citation type="submission" date="2014-04" db="EMBL/GenBank/DDBJ databases">
        <authorList>
            <person name="Bishop-Lilly K.A."/>
            <person name="Broomall S.M."/>
            <person name="Chain P.S."/>
            <person name="Chertkov O."/>
            <person name="Coyne S.R."/>
            <person name="Daligault H.E."/>
            <person name="Davenport K.W."/>
            <person name="Erkkila T."/>
            <person name="Frey K.G."/>
            <person name="Gibbons H.S."/>
            <person name="Gu W."/>
            <person name="Jaissle J."/>
            <person name="Johnson S.L."/>
            <person name="Koroleva G.I."/>
            <person name="Ladner J.T."/>
            <person name="Lo C.-C."/>
            <person name="Minogue T.D."/>
            <person name="Munk C."/>
            <person name="Palacios G.F."/>
            <person name="Redden C.L."/>
            <person name="Rosenzweig C.N."/>
            <person name="Scholz M.B."/>
            <person name="Teshima H."/>
            <person name="Xu Y."/>
        </authorList>
    </citation>
    <scope>NUCLEOTIDE SEQUENCE [LARGE SCALE GENOMIC DNA]</scope>
    <source>
        <strain evidence="1 2">BHP</strain>
    </source>
</reference>
<comment type="caution">
    <text evidence="1">The sequence shown here is derived from an EMBL/GenBank/DDBJ whole genome shotgun (WGS) entry which is preliminary data.</text>
</comment>
<proteinExistence type="predicted"/>
<dbReference type="EMBL" id="JMQC01000007">
    <property type="protein sequence ID" value="KFN04671.1"/>
    <property type="molecule type" value="Genomic_DNA"/>
</dbReference>